<evidence type="ECO:0000313" key="1">
    <source>
        <dbReference type="EMBL" id="KAK5646031.1"/>
    </source>
</evidence>
<dbReference type="GO" id="GO:1990234">
    <property type="term" value="C:transferase complex"/>
    <property type="evidence" value="ECO:0007669"/>
    <property type="project" value="TreeGrafter"/>
</dbReference>
<protein>
    <recommendedName>
        <fullName evidence="3">Decaprenyl diphosphate synthase subunit 2</fullName>
    </recommendedName>
</protein>
<comment type="caution">
    <text evidence="1">The sequence shown here is derived from an EMBL/GenBank/DDBJ whole genome shotgun (WGS) entry which is preliminary data.</text>
</comment>
<dbReference type="Proteomes" id="UP001329430">
    <property type="component" value="Chromosome 3"/>
</dbReference>
<dbReference type="GO" id="GO:0008299">
    <property type="term" value="P:isoprenoid biosynthetic process"/>
    <property type="evidence" value="ECO:0007669"/>
    <property type="project" value="TreeGrafter"/>
</dbReference>
<keyword evidence="2" id="KW-1185">Reference proteome</keyword>
<proteinExistence type="predicted"/>
<dbReference type="GO" id="GO:0004659">
    <property type="term" value="F:prenyltransferase activity"/>
    <property type="evidence" value="ECO:0007669"/>
    <property type="project" value="TreeGrafter"/>
</dbReference>
<dbReference type="EMBL" id="JAVRBK010000003">
    <property type="protein sequence ID" value="KAK5646031.1"/>
    <property type="molecule type" value="Genomic_DNA"/>
</dbReference>
<dbReference type="Gene3D" id="1.10.600.10">
    <property type="entry name" value="Farnesyl Diphosphate Synthase"/>
    <property type="match status" value="1"/>
</dbReference>
<organism evidence="1 2">
    <name type="scientific">Pyrocoelia pectoralis</name>
    <dbReference type="NCBI Taxonomy" id="417401"/>
    <lineage>
        <taxon>Eukaryota</taxon>
        <taxon>Metazoa</taxon>
        <taxon>Ecdysozoa</taxon>
        <taxon>Arthropoda</taxon>
        <taxon>Hexapoda</taxon>
        <taxon>Insecta</taxon>
        <taxon>Pterygota</taxon>
        <taxon>Neoptera</taxon>
        <taxon>Endopterygota</taxon>
        <taxon>Coleoptera</taxon>
        <taxon>Polyphaga</taxon>
        <taxon>Elateriformia</taxon>
        <taxon>Elateroidea</taxon>
        <taxon>Lampyridae</taxon>
        <taxon>Lampyrinae</taxon>
        <taxon>Pyrocoelia</taxon>
    </lineage>
</organism>
<evidence type="ECO:0000313" key="2">
    <source>
        <dbReference type="Proteomes" id="UP001329430"/>
    </source>
</evidence>
<reference evidence="1 2" key="1">
    <citation type="journal article" date="2024" name="Insects">
        <title>An Improved Chromosome-Level Genome Assembly of the Firefly Pyrocoelia pectoralis.</title>
        <authorList>
            <person name="Fu X."/>
            <person name="Meyer-Rochow V.B."/>
            <person name="Ballantyne L."/>
            <person name="Zhu X."/>
        </authorList>
    </citation>
    <scope>NUCLEOTIDE SEQUENCE [LARGE SCALE GENOMIC DNA]</scope>
    <source>
        <strain evidence="1">XCY_ONT2</strain>
    </source>
</reference>
<dbReference type="PANTHER" id="PTHR12001:SF55">
    <property type="entry name" value="ALL TRANS-POLYPRENYL-DIPHOSPHATE SYNTHASE PDSS2"/>
    <property type="match status" value="1"/>
</dbReference>
<evidence type="ECO:0008006" key="3">
    <source>
        <dbReference type="Google" id="ProtNLM"/>
    </source>
</evidence>
<sequence length="396" mass="44202">MVLKYSSSLLRNVRYLHHQRTSFALTQEKTNLTQAVTDAEKVVGYPTSFLNLRWLLTDELANVAMHIRKLMELDHPLIDTARKMFMGNNSDMPWGLIVLLVSNSCGIRESSSEYDCDSSAGVLYSQRALAEITEMIRTSNILHKNIQNFNKQTSDQLMGELNFGNKMALLSGDYLLSKSFHKLALLRNSDLNALISSALRDLVEADFIGNHDEQTLLPSKPVNTQSRVQIVDNFGTEPYEVSTVLGNPIAEWTLRSILGGASLLAKACRGALILARHSEDIQELGFSVGKNIALAWQVKIEREPFLPSQSGKFSLMSAPVMVHLEHLPNSYEKIKSCAQNASNIDYEDIRKEIQSGPGLEGARHLQQHFSNEAFSALNKLPKSDARLALENIVKTM</sequence>
<dbReference type="SUPFAM" id="SSF48576">
    <property type="entry name" value="Terpenoid synthases"/>
    <property type="match status" value="1"/>
</dbReference>
<dbReference type="InterPro" id="IPR008949">
    <property type="entry name" value="Isoprenoid_synthase_dom_sf"/>
</dbReference>
<dbReference type="GO" id="GO:0006744">
    <property type="term" value="P:ubiquinone biosynthetic process"/>
    <property type="evidence" value="ECO:0007669"/>
    <property type="project" value="TreeGrafter"/>
</dbReference>
<name>A0AAN7VIC2_9COLE</name>
<dbReference type="PANTHER" id="PTHR12001">
    <property type="entry name" value="GERANYLGERANYL PYROPHOSPHATE SYNTHASE"/>
    <property type="match status" value="1"/>
</dbReference>
<gene>
    <name evidence="1" type="ORF">RI129_004495</name>
</gene>
<accession>A0AAN7VIC2</accession>
<dbReference type="AlphaFoldDB" id="A0AAN7VIC2"/>
<dbReference type="GO" id="GO:0005739">
    <property type="term" value="C:mitochondrion"/>
    <property type="evidence" value="ECO:0007669"/>
    <property type="project" value="TreeGrafter"/>
</dbReference>